<evidence type="ECO:0000256" key="2">
    <source>
        <dbReference type="ARBA" id="ARBA00022448"/>
    </source>
</evidence>
<dbReference type="InterPro" id="IPR014743">
    <property type="entry name" value="Cl-channel_core"/>
</dbReference>
<protein>
    <submittedName>
        <fullName evidence="10">Chloride transporter, ClC family</fullName>
    </submittedName>
</protein>
<keyword evidence="4 8" id="KW-1133">Transmembrane helix</keyword>
<keyword evidence="6 8" id="KW-0472">Membrane</keyword>
<feature type="domain" description="RCK C-terminal" evidence="9">
    <location>
        <begin position="432"/>
        <end position="513"/>
    </location>
</feature>
<dbReference type="KEGG" id="clt:CM240_2628"/>
<dbReference type="PROSITE" id="PS51202">
    <property type="entry name" value="RCK_C"/>
    <property type="match status" value="1"/>
</dbReference>
<dbReference type="RefSeq" id="WP_044039539.1">
    <property type="nucleotide sequence ID" value="NZ_HG917868.1"/>
</dbReference>
<feature type="transmembrane region" description="Helical" evidence="8">
    <location>
        <begin position="16"/>
        <end position="38"/>
    </location>
</feature>
<dbReference type="eggNOG" id="COG0038">
    <property type="taxonomic scope" value="Bacteria"/>
</dbReference>
<evidence type="ECO:0000313" key="10">
    <source>
        <dbReference type="EMBL" id="CDM69752.1"/>
    </source>
</evidence>
<keyword evidence="5" id="KW-0406">Ion transport</keyword>
<feature type="transmembrane region" description="Helical" evidence="8">
    <location>
        <begin position="303"/>
        <end position="324"/>
    </location>
</feature>
<dbReference type="Pfam" id="PF00654">
    <property type="entry name" value="Voltage_CLC"/>
    <property type="match status" value="1"/>
</dbReference>
<evidence type="ECO:0000256" key="3">
    <source>
        <dbReference type="ARBA" id="ARBA00022692"/>
    </source>
</evidence>
<keyword evidence="3 8" id="KW-0812">Transmembrane</keyword>
<feature type="transmembrane region" description="Helical" evidence="8">
    <location>
        <begin position="362"/>
        <end position="386"/>
    </location>
</feature>
<dbReference type="EMBL" id="HG917868">
    <property type="protein sequence ID" value="CDM69752.1"/>
    <property type="molecule type" value="Genomic_DNA"/>
</dbReference>
<evidence type="ECO:0000256" key="1">
    <source>
        <dbReference type="ARBA" id="ARBA00004141"/>
    </source>
</evidence>
<dbReference type="HOGENOM" id="CLU_015263_7_4_9"/>
<dbReference type="CDD" id="cd01031">
    <property type="entry name" value="EriC"/>
    <property type="match status" value="1"/>
</dbReference>
<evidence type="ECO:0000259" key="9">
    <source>
        <dbReference type="PROSITE" id="PS51202"/>
    </source>
</evidence>
<evidence type="ECO:0000256" key="8">
    <source>
        <dbReference type="SAM" id="Phobius"/>
    </source>
</evidence>
<name>W6S5X6_9CLOT</name>
<feature type="transmembrane region" description="Helical" evidence="8">
    <location>
        <begin position="227"/>
        <end position="251"/>
    </location>
</feature>
<evidence type="ECO:0000256" key="6">
    <source>
        <dbReference type="ARBA" id="ARBA00023136"/>
    </source>
</evidence>
<comment type="subcellular location">
    <subcellularLocation>
        <location evidence="1">Membrane</location>
        <topology evidence="1">Multi-pass membrane protein</topology>
    </subcellularLocation>
</comment>
<dbReference type="GO" id="GO:0005886">
    <property type="term" value="C:plasma membrane"/>
    <property type="evidence" value="ECO:0007669"/>
    <property type="project" value="TreeGrafter"/>
</dbReference>
<dbReference type="SUPFAM" id="SSF81340">
    <property type="entry name" value="Clc chloride channel"/>
    <property type="match status" value="1"/>
</dbReference>
<dbReference type="STRING" id="1216932.CM240_2628"/>
<dbReference type="OrthoDB" id="9812438at2"/>
<proteinExistence type="predicted"/>
<dbReference type="InterPro" id="IPR001807">
    <property type="entry name" value="ClC"/>
</dbReference>
<dbReference type="GO" id="GO:0005247">
    <property type="term" value="F:voltage-gated chloride channel activity"/>
    <property type="evidence" value="ECO:0007669"/>
    <property type="project" value="TreeGrafter"/>
</dbReference>
<sequence>MKNDYKAVVNRGDRKLYILIHGILVGILASVVVVLYRLALGYAENFAFWIYNIERKQLWLVPVSIIILGIVGYIVGKIVEKNPMVSGSGIPQTKGVLLGYLKNNWVTTIIYKFIGGVLSIGSGLSLGREGPSIQLGASVGEGISKKLKCTRVEKKILISSGGAAGLAAAFNAPLAGVMFALEEIYKYFSPLVLLSTMAAAVSADFVSKQVFGIKPVFNFGEAKSIPLDHYWVLIILGIVLGLLGAFYNKILLLSQQLYKKIKFVSMPVKNIIPFVTAGILGIVFPYVLCGGHRVIEELHLETTIPFLLLLLIMKFLFSMISFGSGSPGGIFFPLLIIGATIGAIFGNISINYLGIDSVFFNNFIILAMAGYFTAIVRAPITGVILITEMTGSFSHLLSLTIVSIIAYIVADLTKSKPVYDSLLENQLKGKNIEGYSGDDSEKIVINAVVHYGSDIAGKKVRDISWPSNTLVLSIKRGEEEILPRGNTEIKSGDYLVIIADLNKEAIIRKQILELTTYE</sequence>
<dbReference type="Proteomes" id="UP000019426">
    <property type="component" value="Chromosome M2/40_rep1"/>
</dbReference>
<evidence type="ECO:0000256" key="5">
    <source>
        <dbReference type="ARBA" id="ARBA00023065"/>
    </source>
</evidence>
<accession>W6S5X6</accession>
<feature type="transmembrane region" description="Helical" evidence="8">
    <location>
        <begin position="330"/>
        <end position="350"/>
    </location>
</feature>
<dbReference type="AlphaFoldDB" id="W6S5X6"/>
<keyword evidence="11" id="KW-1185">Reference proteome</keyword>
<dbReference type="PANTHER" id="PTHR45711">
    <property type="entry name" value="CHLORIDE CHANNEL PROTEIN"/>
    <property type="match status" value="1"/>
</dbReference>
<dbReference type="InterPro" id="IPR006037">
    <property type="entry name" value="RCK_C"/>
</dbReference>
<reference evidence="10 11" key="1">
    <citation type="submission" date="2013-11" db="EMBL/GenBank/DDBJ databases">
        <title>Complete genome sequence of Clostridum sp. M2/40.</title>
        <authorList>
            <person name="Wibberg D."/>
            <person name="Puehler A."/>
            <person name="Schlueter A."/>
        </authorList>
    </citation>
    <scope>NUCLEOTIDE SEQUENCE [LARGE SCALE GENOMIC DNA]</scope>
    <source>
        <strain evidence="11">M2/40</strain>
    </source>
</reference>
<dbReference type="Gene3D" id="1.10.3080.10">
    <property type="entry name" value="Clc chloride channel"/>
    <property type="match status" value="1"/>
</dbReference>
<dbReference type="GO" id="GO:0008324">
    <property type="term" value="F:monoatomic cation transmembrane transporter activity"/>
    <property type="evidence" value="ECO:0007669"/>
    <property type="project" value="InterPro"/>
</dbReference>
<keyword evidence="7" id="KW-0868">Chloride</keyword>
<feature type="transmembrane region" description="Helical" evidence="8">
    <location>
        <begin position="271"/>
        <end position="291"/>
    </location>
</feature>
<feature type="transmembrane region" description="Helical" evidence="8">
    <location>
        <begin position="156"/>
        <end position="181"/>
    </location>
</feature>
<organism evidence="10 11">
    <name type="scientific">Clostridium bornimense</name>
    <dbReference type="NCBI Taxonomy" id="1216932"/>
    <lineage>
        <taxon>Bacteria</taxon>
        <taxon>Bacillati</taxon>
        <taxon>Bacillota</taxon>
        <taxon>Clostridia</taxon>
        <taxon>Eubacteriales</taxon>
        <taxon>Clostridiaceae</taxon>
        <taxon>Clostridium</taxon>
    </lineage>
</organism>
<feature type="transmembrane region" description="Helical" evidence="8">
    <location>
        <begin position="392"/>
        <end position="410"/>
    </location>
</feature>
<feature type="transmembrane region" description="Helical" evidence="8">
    <location>
        <begin position="58"/>
        <end position="76"/>
    </location>
</feature>
<dbReference type="InterPro" id="IPR036721">
    <property type="entry name" value="RCK_C_sf"/>
</dbReference>
<dbReference type="eggNOG" id="COG0569">
    <property type="taxonomic scope" value="Bacteria"/>
</dbReference>
<dbReference type="Pfam" id="PF02080">
    <property type="entry name" value="TrkA_C"/>
    <property type="match status" value="1"/>
</dbReference>
<evidence type="ECO:0000256" key="7">
    <source>
        <dbReference type="ARBA" id="ARBA00023214"/>
    </source>
</evidence>
<gene>
    <name evidence="10" type="ORF">CM240_2628</name>
</gene>
<dbReference type="SUPFAM" id="SSF116726">
    <property type="entry name" value="TrkA C-terminal domain-like"/>
    <property type="match status" value="1"/>
</dbReference>
<dbReference type="PANTHER" id="PTHR45711:SF6">
    <property type="entry name" value="CHLORIDE CHANNEL PROTEIN"/>
    <property type="match status" value="1"/>
</dbReference>
<keyword evidence="2" id="KW-0813">Transport</keyword>
<dbReference type="PATRIC" id="fig|1216932.3.peg.2595"/>
<dbReference type="GO" id="GO:0006813">
    <property type="term" value="P:potassium ion transport"/>
    <property type="evidence" value="ECO:0007669"/>
    <property type="project" value="InterPro"/>
</dbReference>
<dbReference type="PRINTS" id="PR00762">
    <property type="entry name" value="CLCHANNEL"/>
</dbReference>
<evidence type="ECO:0000313" key="11">
    <source>
        <dbReference type="Proteomes" id="UP000019426"/>
    </source>
</evidence>
<evidence type="ECO:0000256" key="4">
    <source>
        <dbReference type="ARBA" id="ARBA00022989"/>
    </source>
</evidence>
<dbReference type="Gene3D" id="3.30.70.1450">
    <property type="entry name" value="Regulator of K+ conductance, C-terminal domain"/>
    <property type="match status" value="1"/>
</dbReference>